<keyword evidence="7 13" id="KW-0418">Kinase</keyword>
<dbReference type="InterPro" id="IPR050428">
    <property type="entry name" value="TCS_sensor_his_kinase"/>
</dbReference>
<dbReference type="InterPro" id="IPR013587">
    <property type="entry name" value="Nitrate/nitrite_sensing"/>
</dbReference>
<evidence type="ECO:0000256" key="10">
    <source>
        <dbReference type="SAM" id="MobiDB-lite"/>
    </source>
</evidence>
<dbReference type="CDD" id="cd06225">
    <property type="entry name" value="HAMP"/>
    <property type="match status" value="1"/>
</dbReference>
<name>A0ABR9HHJ8_9ACTN</name>
<dbReference type="PANTHER" id="PTHR45436">
    <property type="entry name" value="SENSOR HISTIDINE KINASE YKOH"/>
    <property type="match status" value="1"/>
</dbReference>
<keyword evidence="9" id="KW-0902">Two-component regulatory system</keyword>
<feature type="domain" description="HAMP" evidence="12">
    <location>
        <begin position="376"/>
        <end position="404"/>
    </location>
</feature>
<evidence type="ECO:0000259" key="12">
    <source>
        <dbReference type="PROSITE" id="PS50885"/>
    </source>
</evidence>
<reference evidence="13 14" key="1">
    <citation type="submission" date="2020-10" db="EMBL/GenBank/DDBJ databases">
        <title>Sequencing the genomes of 1000 actinobacteria strains.</title>
        <authorList>
            <person name="Klenk H.-P."/>
        </authorList>
    </citation>
    <scope>NUCLEOTIDE SEQUENCE [LARGE SCALE GENOMIC DNA]</scope>
    <source>
        <strain evidence="13 14">DSM 45157</strain>
    </source>
</reference>
<dbReference type="GO" id="GO:0016301">
    <property type="term" value="F:kinase activity"/>
    <property type="evidence" value="ECO:0007669"/>
    <property type="project" value="UniProtKB-KW"/>
</dbReference>
<keyword evidence="14" id="KW-1185">Reference proteome</keyword>
<keyword evidence="8" id="KW-0472">Membrane</keyword>
<evidence type="ECO:0000256" key="7">
    <source>
        <dbReference type="ARBA" id="ARBA00022777"/>
    </source>
</evidence>
<keyword evidence="6" id="KW-0812">Transmembrane</keyword>
<dbReference type="Pfam" id="PF08376">
    <property type="entry name" value="NIT"/>
    <property type="match status" value="1"/>
</dbReference>
<evidence type="ECO:0000256" key="2">
    <source>
        <dbReference type="ARBA" id="ARBA00004370"/>
    </source>
</evidence>
<evidence type="ECO:0000256" key="9">
    <source>
        <dbReference type="ARBA" id="ARBA00023012"/>
    </source>
</evidence>
<evidence type="ECO:0000256" key="1">
    <source>
        <dbReference type="ARBA" id="ARBA00000085"/>
    </source>
</evidence>
<evidence type="ECO:0000259" key="11">
    <source>
        <dbReference type="PROSITE" id="PS50042"/>
    </source>
</evidence>
<feature type="region of interest" description="Disordered" evidence="10">
    <location>
        <begin position="656"/>
        <end position="765"/>
    </location>
</feature>
<dbReference type="EC" id="2.7.13.3" evidence="3"/>
<evidence type="ECO:0000256" key="5">
    <source>
        <dbReference type="ARBA" id="ARBA00022679"/>
    </source>
</evidence>
<accession>A0ABR9HHJ8</accession>
<evidence type="ECO:0000256" key="4">
    <source>
        <dbReference type="ARBA" id="ARBA00022553"/>
    </source>
</evidence>
<organism evidence="13 14">
    <name type="scientific">Nocardiopsis terrae</name>
    <dbReference type="NCBI Taxonomy" id="372655"/>
    <lineage>
        <taxon>Bacteria</taxon>
        <taxon>Bacillati</taxon>
        <taxon>Actinomycetota</taxon>
        <taxon>Actinomycetes</taxon>
        <taxon>Streptosporangiales</taxon>
        <taxon>Nocardiopsidaceae</taxon>
        <taxon>Nocardiopsis</taxon>
    </lineage>
</organism>
<keyword evidence="4" id="KW-0597">Phosphoprotein</keyword>
<protein>
    <recommendedName>
        <fullName evidence="3">histidine kinase</fullName>
        <ecNumber evidence="3">2.7.13.3</ecNumber>
    </recommendedName>
</protein>
<comment type="catalytic activity">
    <reaction evidence="1">
        <text>ATP + protein L-histidine = ADP + protein N-phospho-L-histidine.</text>
        <dbReference type="EC" id="2.7.13.3"/>
    </reaction>
</comment>
<dbReference type="SUPFAM" id="SSF55874">
    <property type="entry name" value="ATPase domain of HSP90 chaperone/DNA topoisomerase II/histidine kinase"/>
    <property type="match status" value="1"/>
</dbReference>
<feature type="compositionally biased region" description="Low complexity" evidence="10">
    <location>
        <begin position="656"/>
        <end position="665"/>
    </location>
</feature>
<keyword evidence="5" id="KW-0808">Transferase</keyword>
<dbReference type="InterPro" id="IPR003594">
    <property type="entry name" value="HATPase_dom"/>
</dbReference>
<evidence type="ECO:0000256" key="8">
    <source>
        <dbReference type="ARBA" id="ARBA00022989"/>
    </source>
</evidence>
<dbReference type="Gene3D" id="3.30.565.10">
    <property type="entry name" value="Histidine kinase-like ATPase, C-terminal domain"/>
    <property type="match status" value="1"/>
</dbReference>
<sequence>MPHDKRSSLRARMITLVLIPSAALLALWAVLTAVLATDIRDLRATATLTEEVGAPVVDVISHLQRERRATMAAPGSTTSGTPLPQAQEETDQAVTALTRAVDSLDHHDLPAQVLDFQTALERLDHHRATAADPPADTSPLQAVAAPYSHMIETGLRVWDAQVERADPAVTPHLRSLTSLMRARELLNQQDMILAHAVATDSFTPQAHAQFAAAVGAQQHTWSRVDAELGEDRGDDYRALEGSFQMKTVQLLQESVIGSPVHGPAARVPINAPSWRGAAEALDARMLEVEQGRRERVVDLGHGQARDLLGGVLLVSVPALVVALASALVAVAGSQRLGRRLQQLRTDSLHHARFRLPQVTARLRAGDSVDVNAEAPRLPVVRRDELGQVAEAFNDAQRAAVVAAVEEAQVRAGVRNMFRNIARRTQSLVHRQLALLDRLERSETDPKVLESLFRIDHFSTQMRRNAENLMLLSGDQPTRSGAVPVGLHEAVRAAASEIEDYSRVRVLTLPRVRLSGRAGADLVRLIAELLENSASFSPPGTEVTVGGRPLEGGGHLVEVEDRGLGMTAGRLESANALLAHPPRFDLARIREDSQLGLFVVATVAARHGFEVELRALPYQGTRAQVRIPASAVAEHSPGAGPVRPLGAQAPRETAALAPAPVGADPPGQGPDGPAPSPAAPGQTYKGLPLRRRNRADPAVPGAVRPRGAHEHPGTESTGGQRSLSQIRSMMSAFQAGTERGRAEPAEGEDEGGVLDQEAPRDESSEG</sequence>
<dbReference type="PANTHER" id="PTHR45436:SF5">
    <property type="entry name" value="SENSOR HISTIDINE KINASE TRCS"/>
    <property type="match status" value="1"/>
</dbReference>
<gene>
    <name evidence="13" type="ORF">H4W79_002708</name>
</gene>
<dbReference type="PROSITE" id="PS50042">
    <property type="entry name" value="CNMP_BINDING_3"/>
    <property type="match status" value="1"/>
</dbReference>
<comment type="caution">
    <text evidence="13">The sequence shown here is derived from an EMBL/GenBank/DDBJ whole genome shotgun (WGS) entry which is preliminary data.</text>
</comment>
<comment type="subcellular location">
    <subcellularLocation>
        <location evidence="2">Membrane</location>
    </subcellularLocation>
</comment>
<dbReference type="InterPro" id="IPR003660">
    <property type="entry name" value="HAMP_dom"/>
</dbReference>
<feature type="compositionally biased region" description="Basic and acidic residues" evidence="10">
    <location>
        <begin position="756"/>
        <end position="765"/>
    </location>
</feature>
<dbReference type="PROSITE" id="PS50885">
    <property type="entry name" value="HAMP"/>
    <property type="match status" value="1"/>
</dbReference>
<dbReference type="Proteomes" id="UP000598217">
    <property type="component" value="Unassembled WGS sequence"/>
</dbReference>
<feature type="compositionally biased region" description="Polar residues" evidence="10">
    <location>
        <begin position="75"/>
        <end position="84"/>
    </location>
</feature>
<keyword evidence="8" id="KW-1133">Transmembrane helix</keyword>
<feature type="domain" description="Cyclic nucleotide-binding" evidence="11">
    <location>
        <begin position="383"/>
        <end position="438"/>
    </location>
</feature>
<evidence type="ECO:0000256" key="3">
    <source>
        <dbReference type="ARBA" id="ARBA00012438"/>
    </source>
</evidence>
<dbReference type="InterPro" id="IPR000595">
    <property type="entry name" value="cNMP-bd_dom"/>
</dbReference>
<dbReference type="EMBL" id="JADBDY010000001">
    <property type="protein sequence ID" value="MBE1458494.1"/>
    <property type="molecule type" value="Genomic_DNA"/>
</dbReference>
<dbReference type="SMART" id="SM00387">
    <property type="entry name" value="HATPase_c"/>
    <property type="match status" value="1"/>
</dbReference>
<dbReference type="InterPro" id="IPR036890">
    <property type="entry name" value="HATPase_C_sf"/>
</dbReference>
<feature type="compositionally biased region" description="Polar residues" evidence="10">
    <location>
        <begin position="713"/>
        <end position="727"/>
    </location>
</feature>
<dbReference type="RefSeq" id="WP_191269640.1">
    <property type="nucleotide sequence ID" value="NZ_BMXJ01000003.1"/>
</dbReference>
<proteinExistence type="predicted"/>
<evidence type="ECO:0000313" key="13">
    <source>
        <dbReference type="EMBL" id="MBE1458494.1"/>
    </source>
</evidence>
<evidence type="ECO:0000313" key="14">
    <source>
        <dbReference type="Proteomes" id="UP000598217"/>
    </source>
</evidence>
<evidence type="ECO:0000256" key="6">
    <source>
        <dbReference type="ARBA" id="ARBA00022692"/>
    </source>
</evidence>
<feature type="region of interest" description="Disordered" evidence="10">
    <location>
        <begin position="67"/>
        <end position="87"/>
    </location>
</feature>
<dbReference type="Pfam" id="PF02518">
    <property type="entry name" value="HATPase_c"/>
    <property type="match status" value="1"/>
</dbReference>